<sequence>MKINKSLIGVFTFSAVILGAITTTQTVKADAVSDTQPTQQAVATSATTSDMTSQGATTTVTPTAGTTTENLQAGNNQATQNIYDALTPASDPSTTTQTGTTQPTTTQTGGAQTGNTQTSGTQTGTIQTGDSQTTTQTNSDQTQVADSPQTSTNTNGGDWGENVTYSRPQDNFYMYENGQWVNETEVNDAAPEAGIFNTVTGNINNEVANDFITYSNGMDDSAGNAMNEATWFYQLTSNDDLSSVSVITPDLSREVNAIMNMKNINDVNQAFTNMIGKDEPTPFSIIINRDQNDPTKKALYLFGAQPLMLTDQGIESDQENAVVDFLLSAGYSKDEIQDIITGTVNYDQLLMNVESANDLAADPNANANYAQVGFQDLANLSKYINFNGITQTLTGETPDYVYEMTPSYFNHLSELVSPSTVNDLKGWLVSDLILDRASELQNLTDGFESFLQTSDPELSQKYLENPNDLTPELQGAAAYYLTSQAFTDAFSQYYGPQIITPAVKTAVTKMTKKIIYAYSEQIINSTWLDNATKKNALAKLSRIQINIGYPSSTNFDYYNRVDIEGNNSAYVNYRNLVGAQALQNFADFKDPVNRSAWQQGDSALNPDASYDRLTNAITINAGIIQSPFFSLSNTDSQNLGGLGVIIGHELTHGFDATGSLYDGNGELNDWWSTDDRTRFDQMVDDMAAEFNGIPYAGSTINGVQTEDENIADNGGLNVALATLEQDKDYNLQQFFENYALGWRSKYTSELQADQLSDVHTPDSIRVNTSLQNIQAFYDAFDVKPGDGMYLASDKRVNIW</sequence>
<dbReference type="RefSeq" id="WP_010625146.1">
    <property type="nucleotide sequence ID" value="NZ_AZFA01000008.1"/>
</dbReference>
<evidence type="ECO:0000256" key="3">
    <source>
        <dbReference type="ARBA" id="ARBA00022723"/>
    </source>
</evidence>
<dbReference type="InterPro" id="IPR018497">
    <property type="entry name" value="Peptidase_M13_C"/>
</dbReference>
<dbReference type="GO" id="GO:0016485">
    <property type="term" value="P:protein processing"/>
    <property type="evidence" value="ECO:0007669"/>
    <property type="project" value="TreeGrafter"/>
</dbReference>
<keyword evidence="12" id="KW-1185">Reference proteome</keyword>
<keyword evidence="6" id="KW-0482">Metalloprotease</keyword>
<keyword evidence="8" id="KW-0732">Signal</keyword>
<gene>
    <name evidence="11" type="ORF">FC27_GL002145</name>
</gene>
<dbReference type="InterPro" id="IPR042089">
    <property type="entry name" value="Peptidase_M13_dom_2"/>
</dbReference>
<evidence type="ECO:0000313" key="11">
    <source>
        <dbReference type="EMBL" id="KRL67030.1"/>
    </source>
</evidence>
<dbReference type="CDD" id="cd08662">
    <property type="entry name" value="M13"/>
    <property type="match status" value="1"/>
</dbReference>
<dbReference type="Proteomes" id="UP000051647">
    <property type="component" value="Unassembled WGS sequence"/>
</dbReference>
<feature type="signal peptide" evidence="8">
    <location>
        <begin position="1"/>
        <end position="29"/>
    </location>
</feature>
<dbReference type="PROSITE" id="PS51885">
    <property type="entry name" value="NEPRILYSIN"/>
    <property type="match status" value="1"/>
</dbReference>
<dbReference type="SUPFAM" id="SSF55486">
    <property type="entry name" value="Metalloproteases ('zincins'), catalytic domain"/>
    <property type="match status" value="1"/>
</dbReference>
<dbReference type="GO" id="GO:0004222">
    <property type="term" value="F:metalloendopeptidase activity"/>
    <property type="evidence" value="ECO:0007669"/>
    <property type="project" value="InterPro"/>
</dbReference>
<evidence type="ECO:0000256" key="4">
    <source>
        <dbReference type="ARBA" id="ARBA00022801"/>
    </source>
</evidence>
<evidence type="ECO:0000256" key="5">
    <source>
        <dbReference type="ARBA" id="ARBA00022833"/>
    </source>
</evidence>
<evidence type="ECO:0000256" key="6">
    <source>
        <dbReference type="ARBA" id="ARBA00023049"/>
    </source>
</evidence>
<evidence type="ECO:0000256" key="1">
    <source>
        <dbReference type="ARBA" id="ARBA00001947"/>
    </source>
</evidence>
<dbReference type="Gene3D" id="3.40.390.10">
    <property type="entry name" value="Collagenase (Catalytic Domain)"/>
    <property type="match status" value="1"/>
</dbReference>
<feature type="region of interest" description="Disordered" evidence="7">
    <location>
        <begin position="42"/>
        <end position="74"/>
    </location>
</feature>
<feature type="domain" description="Peptidase M13 N-terminal" evidence="10">
    <location>
        <begin position="168"/>
        <end position="550"/>
    </location>
</feature>
<evidence type="ECO:0000313" key="12">
    <source>
        <dbReference type="Proteomes" id="UP000051647"/>
    </source>
</evidence>
<organism evidence="11 12">
    <name type="scientific">Companilactobacillus versmoldensis DSM 14857 = KCTC 3814</name>
    <dbReference type="NCBI Taxonomy" id="1423815"/>
    <lineage>
        <taxon>Bacteria</taxon>
        <taxon>Bacillati</taxon>
        <taxon>Bacillota</taxon>
        <taxon>Bacilli</taxon>
        <taxon>Lactobacillales</taxon>
        <taxon>Lactobacillaceae</taxon>
        <taxon>Companilactobacillus</taxon>
    </lineage>
</organism>
<feature type="compositionally biased region" description="Low complexity" evidence="7">
    <location>
        <begin position="42"/>
        <end position="68"/>
    </location>
</feature>
<comment type="cofactor">
    <cofactor evidence="1">
        <name>Zn(2+)</name>
        <dbReference type="ChEBI" id="CHEBI:29105"/>
    </cofactor>
</comment>
<dbReference type="STRING" id="1423815.FC27_GL002145"/>
<comment type="caution">
    <text evidence="11">The sequence shown here is derived from an EMBL/GenBank/DDBJ whole genome shotgun (WGS) entry which is preliminary data.</text>
</comment>
<dbReference type="eggNOG" id="COG3590">
    <property type="taxonomic scope" value="Bacteria"/>
</dbReference>
<keyword evidence="5" id="KW-0862">Zinc</keyword>
<feature type="domain" description="Peptidase M13 C-terminal" evidence="9">
    <location>
        <begin position="608"/>
        <end position="796"/>
    </location>
</feature>
<evidence type="ECO:0000259" key="9">
    <source>
        <dbReference type="Pfam" id="PF01431"/>
    </source>
</evidence>
<keyword evidence="3" id="KW-0479">Metal-binding</keyword>
<dbReference type="Pfam" id="PF05649">
    <property type="entry name" value="Peptidase_M13_N"/>
    <property type="match status" value="1"/>
</dbReference>
<dbReference type="Pfam" id="PF01431">
    <property type="entry name" value="Peptidase_M13"/>
    <property type="match status" value="1"/>
</dbReference>
<dbReference type="PANTHER" id="PTHR11733">
    <property type="entry name" value="ZINC METALLOPROTEASE FAMILY M13 NEPRILYSIN-RELATED"/>
    <property type="match status" value="1"/>
</dbReference>
<dbReference type="InterPro" id="IPR000718">
    <property type="entry name" value="Peptidase_M13"/>
</dbReference>
<dbReference type="Gene3D" id="1.10.1380.10">
    <property type="entry name" value="Neutral endopeptidase , domain2"/>
    <property type="match status" value="1"/>
</dbReference>
<protein>
    <submittedName>
        <fullName evidence="11">Endopeptidase O</fullName>
    </submittedName>
</protein>
<accession>A0A0R1SBU6</accession>
<evidence type="ECO:0000256" key="8">
    <source>
        <dbReference type="SAM" id="SignalP"/>
    </source>
</evidence>
<dbReference type="AlphaFoldDB" id="A0A0R1SBU6"/>
<feature type="compositionally biased region" description="Polar residues" evidence="7">
    <location>
        <begin position="144"/>
        <end position="156"/>
    </location>
</feature>
<dbReference type="PATRIC" id="fig|1423815.3.peg.2198"/>
<dbReference type="GO" id="GO:0046872">
    <property type="term" value="F:metal ion binding"/>
    <property type="evidence" value="ECO:0007669"/>
    <property type="project" value="UniProtKB-KW"/>
</dbReference>
<feature type="region of interest" description="Disordered" evidence="7">
    <location>
        <begin position="86"/>
        <end position="163"/>
    </location>
</feature>
<dbReference type="EMBL" id="AZFA01000008">
    <property type="protein sequence ID" value="KRL67030.1"/>
    <property type="molecule type" value="Genomic_DNA"/>
</dbReference>
<feature type="compositionally biased region" description="Low complexity" evidence="7">
    <location>
        <begin position="93"/>
        <end position="143"/>
    </location>
</feature>
<dbReference type="InterPro" id="IPR024079">
    <property type="entry name" value="MetalloPept_cat_dom_sf"/>
</dbReference>
<evidence type="ECO:0000256" key="2">
    <source>
        <dbReference type="ARBA" id="ARBA00022670"/>
    </source>
</evidence>
<name>A0A0R1SBU6_9LACO</name>
<evidence type="ECO:0000256" key="7">
    <source>
        <dbReference type="SAM" id="MobiDB-lite"/>
    </source>
</evidence>
<dbReference type="PANTHER" id="PTHR11733:SF240">
    <property type="entry name" value="GH14155P-RELATED"/>
    <property type="match status" value="1"/>
</dbReference>
<dbReference type="PRINTS" id="PR00786">
    <property type="entry name" value="NEPRILYSIN"/>
</dbReference>
<dbReference type="GO" id="GO:0005886">
    <property type="term" value="C:plasma membrane"/>
    <property type="evidence" value="ECO:0007669"/>
    <property type="project" value="TreeGrafter"/>
</dbReference>
<feature type="chain" id="PRO_5006410452" evidence="8">
    <location>
        <begin position="30"/>
        <end position="799"/>
    </location>
</feature>
<dbReference type="InterPro" id="IPR008753">
    <property type="entry name" value="Peptidase_M13_N"/>
</dbReference>
<proteinExistence type="predicted"/>
<reference evidence="11 12" key="1">
    <citation type="journal article" date="2015" name="Genome Announc.">
        <title>Expanding the biotechnology potential of lactobacilli through comparative genomics of 213 strains and associated genera.</title>
        <authorList>
            <person name="Sun Z."/>
            <person name="Harris H.M."/>
            <person name="McCann A."/>
            <person name="Guo C."/>
            <person name="Argimon S."/>
            <person name="Zhang W."/>
            <person name="Yang X."/>
            <person name="Jeffery I.B."/>
            <person name="Cooney J.C."/>
            <person name="Kagawa T.F."/>
            <person name="Liu W."/>
            <person name="Song Y."/>
            <person name="Salvetti E."/>
            <person name="Wrobel A."/>
            <person name="Rasinkangas P."/>
            <person name="Parkhill J."/>
            <person name="Rea M.C."/>
            <person name="O'Sullivan O."/>
            <person name="Ritari J."/>
            <person name="Douillard F.P."/>
            <person name="Paul Ross R."/>
            <person name="Yang R."/>
            <person name="Briner A.E."/>
            <person name="Felis G.E."/>
            <person name="de Vos W.M."/>
            <person name="Barrangou R."/>
            <person name="Klaenhammer T.R."/>
            <person name="Caufield P.W."/>
            <person name="Cui Y."/>
            <person name="Zhang H."/>
            <person name="O'Toole P.W."/>
        </authorList>
    </citation>
    <scope>NUCLEOTIDE SEQUENCE [LARGE SCALE GENOMIC DNA]</scope>
    <source>
        <strain evidence="11 12">DSM 14857</strain>
    </source>
</reference>
<evidence type="ECO:0000259" key="10">
    <source>
        <dbReference type="Pfam" id="PF05649"/>
    </source>
</evidence>
<keyword evidence="4" id="KW-0378">Hydrolase</keyword>
<keyword evidence="2" id="KW-0645">Protease</keyword>